<dbReference type="Proteomes" id="UP001302812">
    <property type="component" value="Unassembled WGS sequence"/>
</dbReference>
<accession>A0AAN6TDY8</accession>
<comment type="caution">
    <text evidence="1">The sequence shown here is derived from an EMBL/GenBank/DDBJ whole genome shotgun (WGS) entry which is preliminary data.</text>
</comment>
<dbReference type="EMBL" id="MU853342">
    <property type="protein sequence ID" value="KAK4112345.1"/>
    <property type="molecule type" value="Genomic_DNA"/>
</dbReference>
<gene>
    <name evidence="1" type="ORF">N656DRAFT_85372</name>
</gene>
<dbReference type="RefSeq" id="XP_064669915.1">
    <property type="nucleotide sequence ID" value="XM_064819369.1"/>
</dbReference>
<proteinExistence type="predicted"/>
<evidence type="ECO:0000313" key="1">
    <source>
        <dbReference type="EMBL" id="KAK4112345.1"/>
    </source>
</evidence>
<organism evidence="1 2">
    <name type="scientific">Canariomyces notabilis</name>
    <dbReference type="NCBI Taxonomy" id="2074819"/>
    <lineage>
        <taxon>Eukaryota</taxon>
        <taxon>Fungi</taxon>
        <taxon>Dikarya</taxon>
        <taxon>Ascomycota</taxon>
        <taxon>Pezizomycotina</taxon>
        <taxon>Sordariomycetes</taxon>
        <taxon>Sordariomycetidae</taxon>
        <taxon>Sordariales</taxon>
        <taxon>Chaetomiaceae</taxon>
        <taxon>Canariomyces</taxon>
    </lineage>
</organism>
<sequence length="110" mass="12190">MLAHLYLIRRASMLHLRSHFAIFKILSFSPLICKIQYNWGLCRCSSHCIASSPLLLLSSDLNTLQPERRKVQPSLTGSRGLLVIAFVFCAARLRVCPVSGFAGSFPVGGR</sequence>
<protein>
    <submittedName>
        <fullName evidence="1">Uncharacterized protein</fullName>
    </submittedName>
</protein>
<reference evidence="1" key="1">
    <citation type="journal article" date="2023" name="Mol. Phylogenet. Evol.">
        <title>Genome-scale phylogeny and comparative genomics of the fungal order Sordariales.</title>
        <authorList>
            <person name="Hensen N."/>
            <person name="Bonometti L."/>
            <person name="Westerberg I."/>
            <person name="Brannstrom I.O."/>
            <person name="Guillou S."/>
            <person name="Cros-Aarteil S."/>
            <person name="Calhoun S."/>
            <person name="Haridas S."/>
            <person name="Kuo A."/>
            <person name="Mondo S."/>
            <person name="Pangilinan J."/>
            <person name="Riley R."/>
            <person name="LaButti K."/>
            <person name="Andreopoulos B."/>
            <person name="Lipzen A."/>
            <person name="Chen C."/>
            <person name="Yan M."/>
            <person name="Daum C."/>
            <person name="Ng V."/>
            <person name="Clum A."/>
            <person name="Steindorff A."/>
            <person name="Ohm R.A."/>
            <person name="Martin F."/>
            <person name="Silar P."/>
            <person name="Natvig D.O."/>
            <person name="Lalanne C."/>
            <person name="Gautier V."/>
            <person name="Ament-Velasquez S.L."/>
            <person name="Kruys A."/>
            <person name="Hutchinson M.I."/>
            <person name="Powell A.J."/>
            <person name="Barry K."/>
            <person name="Miller A.N."/>
            <person name="Grigoriev I.V."/>
            <person name="Debuchy R."/>
            <person name="Gladieux P."/>
            <person name="Hiltunen Thoren M."/>
            <person name="Johannesson H."/>
        </authorList>
    </citation>
    <scope>NUCLEOTIDE SEQUENCE</scope>
    <source>
        <strain evidence="1">CBS 508.74</strain>
    </source>
</reference>
<keyword evidence="2" id="KW-1185">Reference proteome</keyword>
<dbReference type="AlphaFoldDB" id="A0AAN6TDY8"/>
<reference evidence="1" key="2">
    <citation type="submission" date="2023-05" db="EMBL/GenBank/DDBJ databases">
        <authorList>
            <consortium name="Lawrence Berkeley National Laboratory"/>
            <person name="Steindorff A."/>
            <person name="Hensen N."/>
            <person name="Bonometti L."/>
            <person name="Westerberg I."/>
            <person name="Brannstrom I.O."/>
            <person name="Guillou S."/>
            <person name="Cros-Aarteil S."/>
            <person name="Calhoun S."/>
            <person name="Haridas S."/>
            <person name="Kuo A."/>
            <person name="Mondo S."/>
            <person name="Pangilinan J."/>
            <person name="Riley R."/>
            <person name="Labutti K."/>
            <person name="Andreopoulos B."/>
            <person name="Lipzen A."/>
            <person name="Chen C."/>
            <person name="Yanf M."/>
            <person name="Daum C."/>
            <person name="Ng V."/>
            <person name="Clum A."/>
            <person name="Ohm R."/>
            <person name="Martin F."/>
            <person name="Silar P."/>
            <person name="Natvig D."/>
            <person name="Lalanne C."/>
            <person name="Gautier V."/>
            <person name="Ament-Velasquez S.L."/>
            <person name="Kruys A."/>
            <person name="Hutchinson M.I."/>
            <person name="Powell A.J."/>
            <person name="Barry K."/>
            <person name="Miller A.N."/>
            <person name="Grigoriev I.V."/>
            <person name="Debuchy R."/>
            <person name="Gladieux P."/>
            <person name="Thoren M.H."/>
            <person name="Johannesson H."/>
        </authorList>
    </citation>
    <scope>NUCLEOTIDE SEQUENCE</scope>
    <source>
        <strain evidence="1">CBS 508.74</strain>
    </source>
</reference>
<evidence type="ECO:0000313" key="2">
    <source>
        <dbReference type="Proteomes" id="UP001302812"/>
    </source>
</evidence>
<name>A0AAN6TDY8_9PEZI</name>
<dbReference type="GeneID" id="89943495"/>